<evidence type="ECO:0000313" key="2">
    <source>
        <dbReference type="Proteomes" id="UP000298663"/>
    </source>
</evidence>
<keyword evidence="2" id="KW-1185">Reference proteome</keyword>
<proteinExistence type="predicted"/>
<evidence type="ECO:0000313" key="1">
    <source>
        <dbReference type="EMBL" id="TKR61615.1"/>
    </source>
</evidence>
<organism evidence="1 2">
    <name type="scientific">Steinernema carpocapsae</name>
    <name type="common">Entomopathogenic nematode</name>
    <dbReference type="NCBI Taxonomy" id="34508"/>
    <lineage>
        <taxon>Eukaryota</taxon>
        <taxon>Metazoa</taxon>
        <taxon>Ecdysozoa</taxon>
        <taxon>Nematoda</taxon>
        <taxon>Chromadorea</taxon>
        <taxon>Rhabditida</taxon>
        <taxon>Tylenchina</taxon>
        <taxon>Panagrolaimomorpha</taxon>
        <taxon>Strongyloidoidea</taxon>
        <taxon>Steinernematidae</taxon>
        <taxon>Steinernema</taxon>
    </lineage>
</organism>
<dbReference type="EMBL" id="AZBU02000011">
    <property type="protein sequence ID" value="TKR61615.1"/>
    <property type="molecule type" value="Genomic_DNA"/>
</dbReference>
<name>A0A4V5ZXY7_STECR</name>
<accession>A0A4V5ZXY7</accession>
<reference evidence="1 2" key="2">
    <citation type="journal article" date="2019" name="G3 (Bethesda)">
        <title>Hybrid Assembly of the Genome of the Entomopathogenic Nematode Steinernema carpocapsae Identifies the X-Chromosome.</title>
        <authorList>
            <person name="Serra L."/>
            <person name="Macchietto M."/>
            <person name="Macias-Munoz A."/>
            <person name="McGill C.J."/>
            <person name="Rodriguez I.M."/>
            <person name="Rodriguez B."/>
            <person name="Murad R."/>
            <person name="Mortazavi A."/>
        </authorList>
    </citation>
    <scope>NUCLEOTIDE SEQUENCE [LARGE SCALE GENOMIC DNA]</scope>
    <source>
        <strain evidence="1 2">ALL</strain>
    </source>
</reference>
<comment type="caution">
    <text evidence="1">The sequence shown here is derived from an EMBL/GenBank/DDBJ whole genome shotgun (WGS) entry which is preliminary data.</text>
</comment>
<gene>
    <name evidence="1" type="ORF">L596_028706</name>
</gene>
<protein>
    <submittedName>
        <fullName evidence="1">Uncharacterized protein</fullName>
    </submittedName>
</protein>
<sequence length="68" mass="7821">MMYGKILVIFVESPDATQVVTTRKEQPQTEILDPLLYERVQKRLYLPLSHTAAKRLRTENACLLCAES</sequence>
<dbReference type="Proteomes" id="UP000298663">
    <property type="component" value="Unassembled WGS sequence"/>
</dbReference>
<dbReference type="AlphaFoldDB" id="A0A4V5ZXY7"/>
<reference evidence="1 2" key="1">
    <citation type="journal article" date="2015" name="Genome Biol.">
        <title>Comparative genomics of Steinernema reveals deeply conserved gene regulatory networks.</title>
        <authorList>
            <person name="Dillman A.R."/>
            <person name="Macchietto M."/>
            <person name="Porter C.F."/>
            <person name="Rogers A."/>
            <person name="Williams B."/>
            <person name="Antoshechkin I."/>
            <person name="Lee M.M."/>
            <person name="Goodwin Z."/>
            <person name="Lu X."/>
            <person name="Lewis E.E."/>
            <person name="Goodrich-Blair H."/>
            <person name="Stock S.P."/>
            <person name="Adams B.J."/>
            <person name="Sternberg P.W."/>
            <person name="Mortazavi A."/>
        </authorList>
    </citation>
    <scope>NUCLEOTIDE SEQUENCE [LARGE SCALE GENOMIC DNA]</scope>
    <source>
        <strain evidence="1 2">ALL</strain>
    </source>
</reference>